<dbReference type="OrthoDB" id="3270417at2759"/>
<feature type="transmembrane region" description="Helical" evidence="2">
    <location>
        <begin position="61"/>
        <end position="81"/>
    </location>
</feature>
<dbReference type="EMBL" id="BPQB01000011">
    <property type="protein sequence ID" value="GJE88937.1"/>
    <property type="molecule type" value="Genomic_DNA"/>
</dbReference>
<evidence type="ECO:0000256" key="2">
    <source>
        <dbReference type="SAM" id="Phobius"/>
    </source>
</evidence>
<reference evidence="4 5" key="1">
    <citation type="submission" date="2021-08" db="EMBL/GenBank/DDBJ databases">
        <title>Draft Genome Sequence of Phanerochaete sordida strain YK-624.</title>
        <authorList>
            <person name="Mori T."/>
            <person name="Dohra H."/>
            <person name="Suzuki T."/>
            <person name="Kawagishi H."/>
            <person name="Hirai H."/>
        </authorList>
    </citation>
    <scope>NUCLEOTIDE SEQUENCE [LARGE SCALE GENOMIC DNA]</scope>
    <source>
        <strain evidence="4 5">YK-624</strain>
    </source>
</reference>
<feature type="domain" description="DUF6534" evidence="3">
    <location>
        <begin position="70"/>
        <end position="157"/>
    </location>
</feature>
<dbReference type="Proteomes" id="UP000703269">
    <property type="component" value="Unassembled WGS sequence"/>
</dbReference>
<keyword evidence="2" id="KW-0812">Transmembrane</keyword>
<feature type="transmembrane region" description="Helical" evidence="2">
    <location>
        <begin position="102"/>
        <end position="124"/>
    </location>
</feature>
<protein>
    <recommendedName>
        <fullName evidence="3">DUF6534 domain-containing protein</fullName>
    </recommendedName>
</protein>
<feature type="region of interest" description="Disordered" evidence="1">
    <location>
        <begin position="214"/>
        <end position="233"/>
    </location>
</feature>
<gene>
    <name evidence="4" type="ORF">PsYK624_050250</name>
</gene>
<evidence type="ECO:0000256" key="1">
    <source>
        <dbReference type="SAM" id="MobiDB-lite"/>
    </source>
</evidence>
<keyword evidence="2" id="KW-1133">Transmembrane helix</keyword>
<dbReference type="InterPro" id="IPR045339">
    <property type="entry name" value="DUF6534"/>
</dbReference>
<dbReference type="PANTHER" id="PTHR40465">
    <property type="entry name" value="CHROMOSOME 1, WHOLE GENOME SHOTGUN SEQUENCE"/>
    <property type="match status" value="1"/>
</dbReference>
<proteinExistence type="predicted"/>
<keyword evidence="5" id="KW-1185">Reference proteome</keyword>
<name>A0A9P3G6F6_9APHY</name>
<sequence>MARADSFSIVRIWQLSGGNMWATAVPAVFLLFRAASGFGSTVYLYKYHTWADFYAHQGPFVTVNCGLTLAAVVDLMVAAILTYYLRQHKSRFRKTRYMIQKLMFYTINTGAITMVFSISAVFFFNLLRASLMFGGIVEVICKLYANSTLALLNARQRIKEGAAMGSTGINSIPLELRGNSNASGPSGGFSTYPKTDVQIGIFKEVSRFGGAQSASLTSGSEMENDRKGSYSAV</sequence>
<evidence type="ECO:0000313" key="5">
    <source>
        <dbReference type="Proteomes" id="UP000703269"/>
    </source>
</evidence>
<organism evidence="4 5">
    <name type="scientific">Phanerochaete sordida</name>
    <dbReference type="NCBI Taxonomy" id="48140"/>
    <lineage>
        <taxon>Eukaryota</taxon>
        <taxon>Fungi</taxon>
        <taxon>Dikarya</taxon>
        <taxon>Basidiomycota</taxon>
        <taxon>Agaricomycotina</taxon>
        <taxon>Agaricomycetes</taxon>
        <taxon>Polyporales</taxon>
        <taxon>Phanerochaetaceae</taxon>
        <taxon>Phanerochaete</taxon>
    </lineage>
</organism>
<dbReference type="Pfam" id="PF20152">
    <property type="entry name" value="DUF6534"/>
    <property type="match status" value="1"/>
</dbReference>
<comment type="caution">
    <text evidence="4">The sequence shown here is derived from an EMBL/GenBank/DDBJ whole genome shotgun (WGS) entry which is preliminary data.</text>
</comment>
<dbReference type="PANTHER" id="PTHR40465:SF1">
    <property type="entry name" value="DUF6534 DOMAIN-CONTAINING PROTEIN"/>
    <property type="match status" value="1"/>
</dbReference>
<dbReference type="AlphaFoldDB" id="A0A9P3G6F6"/>
<evidence type="ECO:0000259" key="3">
    <source>
        <dbReference type="Pfam" id="PF20152"/>
    </source>
</evidence>
<evidence type="ECO:0000313" key="4">
    <source>
        <dbReference type="EMBL" id="GJE88937.1"/>
    </source>
</evidence>
<keyword evidence="2" id="KW-0472">Membrane</keyword>
<accession>A0A9P3G6F6</accession>
<feature type="compositionally biased region" description="Basic and acidic residues" evidence="1">
    <location>
        <begin position="223"/>
        <end position="233"/>
    </location>
</feature>